<protein>
    <recommendedName>
        <fullName evidence="3">Acetyltransferase</fullName>
    </recommendedName>
</protein>
<dbReference type="AlphaFoldDB" id="A0A6L6PMI1"/>
<dbReference type="SUPFAM" id="SSF64182">
    <property type="entry name" value="DHH phosphoesterases"/>
    <property type="match status" value="1"/>
</dbReference>
<comment type="caution">
    <text evidence="1">The sequence shown here is derived from an EMBL/GenBank/DDBJ whole genome shotgun (WGS) entry which is preliminary data.</text>
</comment>
<evidence type="ECO:0008006" key="3">
    <source>
        <dbReference type="Google" id="ProtNLM"/>
    </source>
</evidence>
<dbReference type="OrthoDB" id="5429547at2"/>
<dbReference type="EMBL" id="WNKY01000029">
    <property type="protein sequence ID" value="MTV40173.1"/>
    <property type="molecule type" value="Genomic_DNA"/>
</dbReference>
<evidence type="ECO:0000313" key="2">
    <source>
        <dbReference type="Proteomes" id="UP000475582"/>
    </source>
</evidence>
<sequence>MDYDIFNGDADGLCALHMLRLHAPAQRALITGVKRDIELLRRVPAVAGSELLVLDISLDANAAELPRLLDGGARLTWFDHHAADRAPVHPHLRLHCDEAPDVCTSILVDRQLGGRYRPWAVAAAFGDNLGAAAQALADSIGLDAERSAALAALGQTLNYNAYGECEADLHIAPAALYQALHAYADPFDFMRTPLYRELHASYRADCARLHALQPHWQRDGNAVYLLPAAAWARRGSGVLANRLAADSPQAAFAVVLTRSDGDYLISVRSGQPLARSACTLCRQFPGGGGRKAAAGINRLPAADLPHFIDRFGTYFAPDAPCHHAA</sequence>
<organism evidence="1 2">
    <name type="scientific">Duganella radicis</name>
    <dbReference type="NCBI Taxonomy" id="551988"/>
    <lineage>
        <taxon>Bacteria</taxon>
        <taxon>Pseudomonadati</taxon>
        <taxon>Pseudomonadota</taxon>
        <taxon>Betaproteobacteria</taxon>
        <taxon>Burkholderiales</taxon>
        <taxon>Oxalobacteraceae</taxon>
        <taxon>Telluria group</taxon>
        <taxon>Duganella</taxon>
    </lineage>
</organism>
<dbReference type="RefSeq" id="WP_155466002.1">
    <property type="nucleotide sequence ID" value="NZ_WNKY01000029.1"/>
</dbReference>
<name>A0A6L6PMI1_9BURK</name>
<dbReference type="Proteomes" id="UP000475582">
    <property type="component" value="Unassembled WGS sequence"/>
</dbReference>
<evidence type="ECO:0000313" key="1">
    <source>
        <dbReference type="EMBL" id="MTV40173.1"/>
    </source>
</evidence>
<accession>A0A6L6PMI1</accession>
<gene>
    <name evidence="1" type="ORF">GM676_21635</name>
</gene>
<keyword evidence="2" id="KW-1185">Reference proteome</keyword>
<reference evidence="1 2" key="1">
    <citation type="submission" date="2019-11" db="EMBL/GenBank/DDBJ databases">
        <title>Type strains purchased from KCTC, JCM and DSMZ.</title>
        <authorList>
            <person name="Lu H."/>
        </authorList>
    </citation>
    <scope>NUCLEOTIDE SEQUENCE [LARGE SCALE GENOMIC DNA]</scope>
    <source>
        <strain evidence="1 2">KCTC 22382</strain>
    </source>
</reference>
<proteinExistence type="predicted"/>
<dbReference type="InterPro" id="IPR038763">
    <property type="entry name" value="DHH_sf"/>
</dbReference>